<dbReference type="InterPro" id="IPR052415">
    <property type="entry name" value="Diphthine_MTase"/>
</dbReference>
<evidence type="ECO:0000256" key="3">
    <source>
        <dbReference type="ARBA" id="ARBA00043952"/>
    </source>
</evidence>
<reference evidence="4" key="1">
    <citation type="journal article" date="2020" name="New Phytol.">
        <title>Comparative genomics reveals dynamic genome evolution in host specialist ectomycorrhizal fungi.</title>
        <authorList>
            <person name="Lofgren L.A."/>
            <person name="Nguyen N.H."/>
            <person name="Vilgalys R."/>
            <person name="Ruytinx J."/>
            <person name="Liao H.L."/>
            <person name="Branco S."/>
            <person name="Kuo A."/>
            <person name="LaButti K."/>
            <person name="Lipzen A."/>
            <person name="Andreopoulos W."/>
            <person name="Pangilinan J."/>
            <person name="Riley R."/>
            <person name="Hundley H."/>
            <person name="Na H."/>
            <person name="Barry K."/>
            <person name="Grigoriev I.V."/>
            <person name="Stajich J.E."/>
            <person name="Kennedy P.G."/>
        </authorList>
    </citation>
    <scope>NUCLEOTIDE SEQUENCE</scope>
    <source>
        <strain evidence="4">DOB743</strain>
    </source>
</reference>
<organism evidence="4 5">
    <name type="scientific">Suillus placidus</name>
    <dbReference type="NCBI Taxonomy" id="48579"/>
    <lineage>
        <taxon>Eukaryota</taxon>
        <taxon>Fungi</taxon>
        <taxon>Dikarya</taxon>
        <taxon>Basidiomycota</taxon>
        <taxon>Agaricomycotina</taxon>
        <taxon>Agaricomycetes</taxon>
        <taxon>Agaricomycetidae</taxon>
        <taxon>Boletales</taxon>
        <taxon>Suillineae</taxon>
        <taxon>Suillaceae</taxon>
        <taxon>Suillus</taxon>
    </lineage>
</organism>
<dbReference type="PANTHER" id="PTHR46042">
    <property type="entry name" value="DIPHTHINE METHYLTRANSFERASE"/>
    <property type="match status" value="1"/>
</dbReference>
<dbReference type="GO" id="GO:0017183">
    <property type="term" value="P:protein histidyl modification to diphthamide"/>
    <property type="evidence" value="ECO:0007669"/>
    <property type="project" value="TreeGrafter"/>
</dbReference>
<dbReference type="Gene3D" id="2.130.10.10">
    <property type="entry name" value="YVTN repeat-like/Quinoprotein amine dehydrogenase"/>
    <property type="match status" value="1"/>
</dbReference>
<accession>A0A9P6ZMF7</accession>
<evidence type="ECO:0000313" key="5">
    <source>
        <dbReference type="Proteomes" id="UP000714275"/>
    </source>
</evidence>
<dbReference type="EMBL" id="JABBWD010000059">
    <property type="protein sequence ID" value="KAG1771342.1"/>
    <property type="molecule type" value="Genomic_DNA"/>
</dbReference>
<dbReference type="GO" id="GO:0061685">
    <property type="term" value="F:diphthine methylesterase activity"/>
    <property type="evidence" value="ECO:0007669"/>
    <property type="project" value="TreeGrafter"/>
</dbReference>
<keyword evidence="5" id="KW-1185">Reference proteome</keyword>
<dbReference type="SUPFAM" id="SSF50978">
    <property type="entry name" value="WD40 repeat-like"/>
    <property type="match status" value="1"/>
</dbReference>
<evidence type="ECO:0000313" key="4">
    <source>
        <dbReference type="EMBL" id="KAG1771342.1"/>
    </source>
</evidence>
<gene>
    <name evidence="4" type="ORF">EV702DRAFT_1048974</name>
</gene>
<evidence type="ECO:0000256" key="2">
    <source>
        <dbReference type="ARBA" id="ARBA00022737"/>
    </source>
</evidence>
<comment type="pathway">
    <text evidence="3">Protein modification.</text>
</comment>
<dbReference type="AlphaFoldDB" id="A0A9P6ZMF7"/>
<sequence>MTVKEISNLRQENKVNSVVASALCCKRQRTEDRGVQASESIPANHWFNIYHQVPRFRKSVFQLSSTRNGVIHLKRPLQYSELQTRKGTLPFTEWHKEEIGLPEDTPRSMLAQETAGNSDPRFLDSNHGSLVVSLSNGSLCVLNPDSTGNLTIVNWWHAHNYEPWSAAWNYWDTSIVYSGGDDLTMKGGMSDRILASPSLQISGIHWNVGLCFAINITVFEVAHSYDNNVCIFDTRKPLVPLVQGDVGGGMHDGFKVVKAHHGEDVTWEIVKRFDDHKLLAYGADWSFAPPGADGETLIASCSFYDQMLHLWSG</sequence>
<keyword evidence="1" id="KW-0853">WD repeat</keyword>
<dbReference type="Proteomes" id="UP000714275">
    <property type="component" value="Unassembled WGS sequence"/>
</dbReference>
<dbReference type="InterPro" id="IPR036322">
    <property type="entry name" value="WD40_repeat_dom_sf"/>
</dbReference>
<dbReference type="GO" id="GO:0005737">
    <property type="term" value="C:cytoplasm"/>
    <property type="evidence" value="ECO:0007669"/>
    <property type="project" value="TreeGrafter"/>
</dbReference>
<dbReference type="InterPro" id="IPR015943">
    <property type="entry name" value="WD40/YVTN_repeat-like_dom_sf"/>
</dbReference>
<proteinExistence type="predicted"/>
<evidence type="ECO:0000256" key="1">
    <source>
        <dbReference type="ARBA" id="ARBA00022574"/>
    </source>
</evidence>
<keyword evidence="2" id="KW-0677">Repeat</keyword>
<name>A0A9P6ZMF7_9AGAM</name>
<dbReference type="PANTHER" id="PTHR46042:SF1">
    <property type="entry name" value="DIPHTHINE METHYLTRANSFERASE"/>
    <property type="match status" value="1"/>
</dbReference>
<protein>
    <submittedName>
        <fullName evidence="4">Uncharacterized protein</fullName>
    </submittedName>
</protein>
<comment type="caution">
    <text evidence="4">The sequence shown here is derived from an EMBL/GenBank/DDBJ whole genome shotgun (WGS) entry which is preliminary data.</text>
</comment>
<dbReference type="OrthoDB" id="1930760at2759"/>